<keyword evidence="7 10" id="KW-0648">Protein biosynthesis</keyword>
<proteinExistence type="inferred from homology"/>
<evidence type="ECO:0000256" key="1">
    <source>
        <dbReference type="ARBA" id="ARBA00008226"/>
    </source>
</evidence>
<name>A0A3N1M8Q3_9PROT</name>
<dbReference type="InterPro" id="IPR006195">
    <property type="entry name" value="aa-tRNA-synth_II"/>
</dbReference>
<dbReference type="RefSeq" id="WP_123689377.1">
    <property type="nucleotide sequence ID" value="NZ_AP019700.1"/>
</dbReference>
<dbReference type="EC" id="6.1.1.21" evidence="10"/>
<dbReference type="AlphaFoldDB" id="A0A3N1M8Q3"/>
<evidence type="ECO:0000256" key="6">
    <source>
        <dbReference type="ARBA" id="ARBA00022840"/>
    </source>
</evidence>
<feature type="binding site" evidence="11">
    <location>
        <position position="258"/>
    </location>
    <ligand>
        <name>L-histidine</name>
        <dbReference type="ChEBI" id="CHEBI:57595"/>
    </ligand>
</feature>
<evidence type="ECO:0000256" key="5">
    <source>
        <dbReference type="ARBA" id="ARBA00022741"/>
    </source>
</evidence>
<dbReference type="PANTHER" id="PTHR43707">
    <property type="entry name" value="HISTIDYL-TRNA SYNTHETASE"/>
    <property type="match status" value="1"/>
</dbReference>
<evidence type="ECO:0000256" key="2">
    <source>
        <dbReference type="ARBA" id="ARBA00011738"/>
    </source>
</evidence>
<evidence type="ECO:0000313" key="14">
    <source>
        <dbReference type="Proteomes" id="UP000278222"/>
    </source>
</evidence>
<dbReference type="Gene3D" id="3.40.50.800">
    <property type="entry name" value="Anticodon-binding domain"/>
    <property type="match status" value="1"/>
</dbReference>
<dbReference type="PIRSF" id="PIRSF001549">
    <property type="entry name" value="His-tRNA_synth"/>
    <property type="match status" value="1"/>
</dbReference>
<dbReference type="PROSITE" id="PS50862">
    <property type="entry name" value="AA_TRNA_LIGASE_II"/>
    <property type="match status" value="1"/>
</dbReference>
<evidence type="ECO:0000256" key="7">
    <source>
        <dbReference type="ARBA" id="ARBA00022917"/>
    </source>
</evidence>
<dbReference type="InterPro" id="IPR015807">
    <property type="entry name" value="His-tRNA-ligase"/>
</dbReference>
<feature type="binding site" evidence="11">
    <location>
        <position position="112"/>
    </location>
    <ligand>
        <name>L-histidine</name>
        <dbReference type="ChEBI" id="CHEBI:57595"/>
    </ligand>
</feature>
<keyword evidence="8 10" id="KW-0030">Aminoacyl-tRNA synthetase</keyword>
<dbReference type="SUPFAM" id="SSF55681">
    <property type="entry name" value="Class II aaRS and biotin synthetases"/>
    <property type="match status" value="1"/>
</dbReference>
<dbReference type="CDD" id="cd00773">
    <property type="entry name" value="HisRS-like_core"/>
    <property type="match status" value="1"/>
</dbReference>
<dbReference type="InterPro" id="IPR036621">
    <property type="entry name" value="Anticodon-bd_dom_sf"/>
</dbReference>
<keyword evidence="4 10" id="KW-0436">Ligase</keyword>
<sequence>MKSLQPVRGTHDLLPDAFRRHRHVAGRAKAIAETYGFQELATPIFEFAEVFKRTLGDTSDVVSKEMYSFTDRGGEEITLRPEGTAGVCRAVISNGLRQSLPGKFFYDGPMFRYERPQKGRQRQFHQIGIELLGVEGPLADIEAIALGAHILKDLGILEKTTLELNTLGDQESRAAYRAVLVDYFTAHLADLSEDSRARLDRNPLRILDSKDEGDRRLVVGAPSFQEYLTPAARAFFATVTTGLDAIGIAFKLNPRLVRGLDYYCHSAFEFTTTELGAQGTVLGGGRYDGLIEMMGGPATPGVGWAAGIERLAMMVADVAPSVRPIAIVPLGEAAELAALKLTQELRHAGLAVDLGYSGNLGRRLKRADRMGARVAVILGDDELARGAAMVRDLDTGDQAEVELSALQDRLAQFR</sequence>
<dbReference type="GO" id="GO:0004821">
    <property type="term" value="F:histidine-tRNA ligase activity"/>
    <property type="evidence" value="ECO:0007669"/>
    <property type="project" value="UniProtKB-UniRule"/>
</dbReference>
<dbReference type="NCBIfam" id="TIGR00442">
    <property type="entry name" value="hisS"/>
    <property type="match status" value="1"/>
</dbReference>
<keyword evidence="6 10" id="KW-0067">ATP-binding</keyword>
<evidence type="ECO:0000256" key="9">
    <source>
        <dbReference type="ARBA" id="ARBA00047639"/>
    </source>
</evidence>
<dbReference type="InterPro" id="IPR033656">
    <property type="entry name" value="HisRS_anticodon"/>
</dbReference>
<keyword evidence="14" id="KW-1185">Reference proteome</keyword>
<organism evidence="13 14">
    <name type="scientific">Stella humosa</name>
    <dbReference type="NCBI Taxonomy" id="94"/>
    <lineage>
        <taxon>Bacteria</taxon>
        <taxon>Pseudomonadati</taxon>
        <taxon>Pseudomonadota</taxon>
        <taxon>Alphaproteobacteria</taxon>
        <taxon>Rhodospirillales</taxon>
        <taxon>Stellaceae</taxon>
        <taxon>Stella</taxon>
    </lineage>
</organism>
<dbReference type="OrthoDB" id="9800814at2"/>
<comment type="caution">
    <text evidence="13">The sequence shown here is derived from an EMBL/GenBank/DDBJ whole genome shotgun (WGS) entry which is preliminary data.</text>
</comment>
<comment type="subunit">
    <text evidence="2 10">Homodimer.</text>
</comment>
<dbReference type="GO" id="GO:0006427">
    <property type="term" value="P:histidyl-tRNA aminoacylation"/>
    <property type="evidence" value="ECO:0007669"/>
    <property type="project" value="UniProtKB-UniRule"/>
</dbReference>
<dbReference type="Gene3D" id="3.30.930.10">
    <property type="entry name" value="Bira Bifunctional Protein, Domain 2"/>
    <property type="match status" value="1"/>
</dbReference>
<dbReference type="InterPro" id="IPR045864">
    <property type="entry name" value="aa-tRNA-synth_II/BPL/LPL"/>
</dbReference>
<dbReference type="InterPro" id="IPR004154">
    <property type="entry name" value="Anticodon-bd"/>
</dbReference>
<dbReference type="InterPro" id="IPR041715">
    <property type="entry name" value="HisRS-like_core"/>
</dbReference>
<dbReference type="InterPro" id="IPR004516">
    <property type="entry name" value="HisRS/HisZ"/>
</dbReference>
<evidence type="ECO:0000256" key="3">
    <source>
        <dbReference type="ARBA" id="ARBA00022490"/>
    </source>
</evidence>
<protein>
    <recommendedName>
        <fullName evidence="10">Histidine--tRNA ligase</fullName>
        <ecNumber evidence="10">6.1.1.21</ecNumber>
    </recommendedName>
    <alternativeName>
        <fullName evidence="10">Histidyl-tRNA synthetase</fullName>
        <shortName evidence="10">HisRS</shortName>
    </alternativeName>
</protein>
<feature type="domain" description="Aminoacyl-transfer RNA synthetases class-II family profile" evidence="12">
    <location>
        <begin position="1"/>
        <end position="324"/>
    </location>
</feature>
<reference evidence="13 14" key="1">
    <citation type="submission" date="2018-11" db="EMBL/GenBank/DDBJ databases">
        <title>Genomic Encyclopedia of Type Strains, Phase IV (KMG-IV): sequencing the most valuable type-strain genomes for metagenomic binning, comparative biology and taxonomic classification.</title>
        <authorList>
            <person name="Goeker M."/>
        </authorList>
    </citation>
    <scope>NUCLEOTIDE SEQUENCE [LARGE SCALE GENOMIC DNA]</scope>
    <source>
        <strain evidence="13 14">DSM 5900</strain>
    </source>
</reference>
<feature type="binding site" evidence="11">
    <location>
        <position position="126"/>
    </location>
    <ligand>
        <name>L-histidine</name>
        <dbReference type="ChEBI" id="CHEBI:57595"/>
    </ligand>
</feature>
<evidence type="ECO:0000259" key="12">
    <source>
        <dbReference type="PROSITE" id="PS50862"/>
    </source>
</evidence>
<evidence type="ECO:0000256" key="10">
    <source>
        <dbReference type="HAMAP-Rule" id="MF_00127"/>
    </source>
</evidence>
<feature type="binding site" evidence="11">
    <location>
        <begin position="262"/>
        <end position="263"/>
    </location>
    <ligand>
        <name>L-histidine</name>
        <dbReference type="ChEBI" id="CHEBI:57595"/>
    </ligand>
</feature>
<comment type="subcellular location">
    <subcellularLocation>
        <location evidence="10">Cytoplasm</location>
    </subcellularLocation>
</comment>
<gene>
    <name evidence="10" type="primary">hisS</name>
    <name evidence="13" type="ORF">EDC65_1853</name>
</gene>
<keyword evidence="3 10" id="KW-0963">Cytoplasm</keyword>
<feature type="binding site" evidence="11">
    <location>
        <begin position="82"/>
        <end position="84"/>
    </location>
    <ligand>
        <name>L-histidine</name>
        <dbReference type="ChEBI" id="CHEBI:57595"/>
    </ligand>
</feature>
<dbReference type="GO" id="GO:0005524">
    <property type="term" value="F:ATP binding"/>
    <property type="evidence" value="ECO:0007669"/>
    <property type="project" value="UniProtKB-UniRule"/>
</dbReference>
<dbReference type="Pfam" id="PF13393">
    <property type="entry name" value="tRNA-synt_His"/>
    <property type="match status" value="1"/>
</dbReference>
<dbReference type="PANTHER" id="PTHR43707:SF1">
    <property type="entry name" value="HISTIDINE--TRNA LIGASE, MITOCHONDRIAL-RELATED"/>
    <property type="match status" value="1"/>
</dbReference>
<comment type="catalytic activity">
    <reaction evidence="9 10">
        <text>tRNA(His) + L-histidine + ATP = L-histidyl-tRNA(His) + AMP + diphosphate + H(+)</text>
        <dbReference type="Rhea" id="RHEA:17313"/>
        <dbReference type="Rhea" id="RHEA-COMP:9665"/>
        <dbReference type="Rhea" id="RHEA-COMP:9689"/>
        <dbReference type="ChEBI" id="CHEBI:15378"/>
        <dbReference type="ChEBI" id="CHEBI:30616"/>
        <dbReference type="ChEBI" id="CHEBI:33019"/>
        <dbReference type="ChEBI" id="CHEBI:57595"/>
        <dbReference type="ChEBI" id="CHEBI:78442"/>
        <dbReference type="ChEBI" id="CHEBI:78527"/>
        <dbReference type="ChEBI" id="CHEBI:456215"/>
        <dbReference type="EC" id="6.1.1.21"/>
    </reaction>
</comment>
<dbReference type="EMBL" id="RJKX01000013">
    <property type="protein sequence ID" value="ROQ00058.1"/>
    <property type="molecule type" value="Genomic_DNA"/>
</dbReference>
<dbReference type="Proteomes" id="UP000278222">
    <property type="component" value="Unassembled WGS sequence"/>
</dbReference>
<feature type="binding site" evidence="11">
    <location>
        <position position="130"/>
    </location>
    <ligand>
        <name>L-histidine</name>
        <dbReference type="ChEBI" id="CHEBI:57595"/>
    </ligand>
</feature>
<evidence type="ECO:0000256" key="8">
    <source>
        <dbReference type="ARBA" id="ARBA00023146"/>
    </source>
</evidence>
<evidence type="ECO:0000256" key="4">
    <source>
        <dbReference type="ARBA" id="ARBA00022598"/>
    </source>
</evidence>
<evidence type="ECO:0000313" key="13">
    <source>
        <dbReference type="EMBL" id="ROQ00058.1"/>
    </source>
</evidence>
<accession>A0A3N1M8Q3</accession>
<dbReference type="HAMAP" id="MF_00127">
    <property type="entry name" value="His_tRNA_synth"/>
    <property type="match status" value="1"/>
</dbReference>
<dbReference type="CDD" id="cd00859">
    <property type="entry name" value="HisRS_anticodon"/>
    <property type="match status" value="1"/>
</dbReference>
<keyword evidence="5 10" id="KW-0547">Nucleotide-binding</keyword>
<dbReference type="GO" id="GO:0005737">
    <property type="term" value="C:cytoplasm"/>
    <property type="evidence" value="ECO:0007669"/>
    <property type="project" value="UniProtKB-SubCell"/>
</dbReference>
<evidence type="ECO:0000256" key="11">
    <source>
        <dbReference type="PIRSR" id="PIRSR001549-1"/>
    </source>
</evidence>
<comment type="similarity">
    <text evidence="1 10">Belongs to the class-II aminoacyl-tRNA synthetase family.</text>
</comment>
<dbReference type="SUPFAM" id="SSF52954">
    <property type="entry name" value="Class II aaRS ABD-related"/>
    <property type="match status" value="1"/>
</dbReference>
<dbReference type="Pfam" id="PF03129">
    <property type="entry name" value="HGTP_anticodon"/>
    <property type="match status" value="1"/>
</dbReference>